<evidence type="ECO:0000313" key="3">
    <source>
        <dbReference type="EMBL" id="KAA2238891.1"/>
    </source>
</evidence>
<dbReference type="CDD" id="cd08566">
    <property type="entry name" value="GDPD_AtGDE_like"/>
    <property type="match status" value="1"/>
</dbReference>
<dbReference type="InterPro" id="IPR030395">
    <property type="entry name" value="GP_PDE_dom"/>
</dbReference>
<dbReference type="Proteomes" id="UP000324611">
    <property type="component" value="Unassembled WGS sequence"/>
</dbReference>
<evidence type="ECO:0000313" key="4">
    <source>
        <dbReference type="Proteomes" id="UP000324611"/>
    </source>
</evidence>
<dbReference type="GO" id="GO:0006580">
    <property type="term" value="P:ethanolamine metabolic process"/>
    <property type="evidence" value="ECO:0007669"/>
    <property type="project" value="TreeGrafter"/>
</dbReference>
<dbReference type="GO" id="GO:0006644">
    <property type="term" value="P:phospholipid metabolic process"/>
    <property type="evidence" value="ECO:0007669"/>
    <property type="project" value="TreeGrafter"/>
</dbReference>
<sequence length="285" mass="32200">MKRTFSILACMLCSGLMVQAQSNLDNILEDFYHHPERVLVTAHRAAHAKYPENSIGAIREAIRIGVDVIELDVHETKDGVLVIMHDATVTRTTGKPGKIRDYTYAELQQFPLLFNGQPSNEKIPTFEEALNEVKGKAMLDIDFKEGTPEAAKKTVDLVESTGTAPQVLFFLYAAKYAPMLHDMDKNIPIMPRSHNAAETEKIMESGKYAAIHIDDSFYSDTLMARVREHGERVWINALGKYDDMEEKQKDSGFDAMMATFKYANCIQTNLPEELLAYLKKKGLHR</sequence>
<evidence type="ECO:0000256" key="1">
    <source>
        <dbReference type="SAM" id="SignalP"/>
    </source>
</evidence>
<accession>A0A5B2VIJ5</accession>
<reference evidence="3 4" key="2">
    <citation type="submission" date="2019-09" db="EMBL/GenBank/DDBJ databases">
        <authorList>
            <person name="Jin C."/>
        </authorList>
    </citation>
    <scope>NUCLEOTIDE SEQUENCE [LARGE SCALE GENOMIC DNA]</scope>
    <source>
        <strain evidence="3 4">BN140078</strain>
    </source>
</reference>
<feature type="domain" description="GP-PDE" evidence="2">
    <location>
        <begin position="38"/>
        <end position="285"/>
    </location>
</feature>
<organism evidence="3 4">
    <name type="scientific">Chitinophaga agrisoli</name>
    <dbReference type="NCBI Taxonomy" id="2607653"/>
    <lineage>
        <taxon>Bacteria</taxon>
        <taxon>Pseudomonadati</taxon>
        <taxon>Bacteroidota</taxon>
        <taxon>Chitinophagia</taxon>
        <taxon>Chitinophagales</taxon>
        <taxon>Chitinophagaceae</taxon>
        <taxon>Chitinophaga</taxon>
    </lineage>
</organism>
<gene>
    <name evidence="3" type="ORF">F0L74_22005</name>
</gene>
<keyword evidence="4" id="KW-1185">Reference proteome</keyword>
<dbReference type="RefSeq" id="WP_149840070.1">
    <property type="nucleotide sequence ID" value="NZ_VUOC01000004.1"/>
</dbReference>
<evidence type="ECO:0000259" key="2">
    <source>
        <dbReference type="PROSITE" id="PS51704"/>
    </source>
</evidence>
<name>A0A5B2VIJ5_9BACT</name>
<reference evidence="3 4" key="1">
    <citation type="submission" date="2019-09" db="EMBL/GenBank/DDBJ databases">
        <title>Chitinophaga ginsengihumi sp. nov., isolated from soil of ginseng rhizosphere.</title>
        <authorList>
            <person name="Lee J."/>
        </authorList>
    </citation>
    <scope>NUCLEOTIDE SEQUENCE [LARGE SCALE GENOMIC DNA]</scope>
    <source>
        <strain evidence="3 4">BN140078</strain>
    </source>
</reference>
<dbReference type="PANTHER" id="PTHR46320">
    <property type="entry name" value="GLYCEROPHOSPHODIESTER PHOSPHODIESTERASE 1"/>
    <property type="match status" value="1"/>
</dbReference>
<dbReference type="PROSITE" id="PS50007">
    <property type="entry name" value="PIPLC_X_DOMAIN"/>
    <property type="match status" value="1"/>
</dbReference>
<dbReference type="GO" id="GO:0008889">
    <property type="term" value="F:glycerophosphodiester phosphodiesterase activity"/>
    <property type="evidence" value="ECO:0007669"/>
    <property type="project" value="TreeGrafter"/>
</dbReference>
<dbReference type="Pfam" id="PF03009">
    <property type="entry name" value="GDPD"/>
    <property type="match status" value="1"/>
</dbReference>
<feature type="signal peptide" evidence="1">
    <location>
        <begin position="1"/>
        <end position="20"/>
    </location>
</feature>
<dbReference type="EMBL" id="VUOC01000004">
    <property type="protein sequence ID" value="KAA2238891.1"/>
    <property type="molecule type" value="Genomic_DNA"/>
</dbReference>
<keyword evidence="1" id="KW-0732">Signal</keyword>
<dbReference type="SUPFAM" id="SSF51695">
    <property type="entry name" value="PLC-like phosphodiesterases"/>
    <property type="match status" value="1"/>
</dbReference>
<dbReference type="GO" id="GO:0070291">
    <property type="term" value="P:N-acylethanolamine metabolic process"/>
    <property type="evidence" value="ECO:0007669"/>
    <property type="project" value="TreeGrafter"/>
</dbReference>
<comment type="caution">
    <text evidence="3">The sequence shown here is derived from an EMBL/GenBank/DDBJ whole genome shotgun (WGS) entry which is preliminary data.</text>
</comment>
<dbReference type="InterPro" id="IPR017946">
    <property type="entry name" value="PLC-like_Pdiesterase_TIM-brl"/>
</dbReference>
<protein>
    <submittedName>
        <fullName evidence="3">Glycerophosphodiester phosphodiesterase family protein</fullName>
    </submittedName>
</protein>
<dbReference type="GO" id="GO:0005886">
    <property type="term" value="C:plasma membrane"/>
    <property type="evidence" value="ECO:0007669"/>
    <property type="project" value="TreeGrafter"/>
</dbReference>
<dbReference type="PANTHER" id="PTHR46320:SF1">
    <property type="entry name" value="GLYCEROPHOSPHODIESTER PHOSPHODIESTERASE 1"/>
    <property type="match status" value="1"/>
</dbReference>
<proteinExistence type="predicted"/>
<feature type="chain" id="PRO_5022941959" evidence="1">
    <location>
        <begin position="21"/>
        <end position="285"/>
    </location>
</feature>
<dbReference type="AlphaFoldDB" id="A0A5B2VIJ5"/>
<dbReference type="Gene3D" id="3.20.20.190">
    <property type="entry name" value="Phosphatidylinositol (PI) phosphodiesterase"/>
    <property type="match status" value="1"/>
</dbReference>
<dbReference type="PROSITE" id="PS51704">
    <property type="entry name" value="GP_PDE"/>
    <property type="match status" value="1"/>
</dbReference>